<keyword evidence="6" id="KW-1185">Reference proteome</keyword>
<dbReference type="Gene3D" id="2.40.50.180">
    <property type="entry name" value="CheA-289, Domain 4"/>
    <property type="match status" value="1"/>
</dbReference>
<keyword evidence="3" id="KW-0963">Cytoplasm</keyword>
<dbReference type="InterPro" id="IPR039315">
    <property type="entry name" value="CheW"/>
</dbReference>
<feature type="domain" description="CheW-like" evidence="4">
    <location>
        <begin position="98"/>
        <end position="240"/>
    </location>
</feature>
<evidence type="ECO:0000313" key="5">
    <source>
        <dbReference type="EMBL" id="OZI61614.1"/>
    </source>
</evidence>
<evidence type="ECO:0000256" key="1">
    <source>
        <dbReference type="ARBA" id="ARBA00004496"/>
    </source>
</evidence>
<dbReference type="EMBL" id="NEVS01000004">
    <property type="protein sequence ID" value="OZI61614.1"/>
    <property type="molecule type" value="Genomic_DNA"/>
</dbReference>
<evidence type="ECO:0000256" key="3">
    <source>
        <dbReference type="ARBA" id="ARBA00022490"/>
    </source>
</evidence>
<comment type="caution">
    <text evidence="5">The sequence shown here is derived from an EMBL/GenBank/DDBJ whole genome shotgun (WGS) entry which is preliminary data.</text>
</comment>
<dbReference type="SMART" id="SM00260">
    <property type="entry name" value="CheW"/>
    <property type="match status" value="1"/>
</dbReference>
<dbReference type="PANTHER" id="PTHR22617:SF45">
    <property type="entry name" value="CHEMOTAXIS PROTEIN CHEW"/>
    <property type="match status" value="1"/>
</dbReference>
<protein>
    <recommendedName>
        <fullName evidence="2">Chemotaxis protein CheW</fullName>
    </recommendedName>
</protein>
<evidence type="ECO:0000256" key="2">
    <source>
        <dbReference type="ARBA" id="ARBA00021483"/>
    </source>
</evidence>
<evidence type="ECO:0000259" key="4">
    <source>
        <dbReference type="PROSITE" id="PS50851"/>
    </source>
</evidence>
<dbReference type="RefSeq" id="WP_094843017.1">
    <property type="nucleotide sequence ID" value="NZ_NEVS01000004.1"/>
</dbReference>
<accession>A0A261UI73</accession>
<dbReference type="PROSITE" id="PS50851">
    <property type="entry name" value="CHEW"/>
    <property type="match status" value="1"/>
</dbReference>
<gene>
    <name evidence="5" type="ORF">CAL28_20245</name>
</gene>
<organism evidence="5 6">
    <name type="scientific">Bordetella genomosp. 11</name>
    <dbReference type="NCBI Taxonomy" id="1416808"/>
    <lineage>
        <taxon>Bacteria</taxon>
        <taxon>Pseudomonadati</taxon>
        <taxon>Pseudomonadota</taxon>
        <taxon>Betaproteobacteria</taxon>
        <taxon>Burkholderiales</taxon>
        <taxon>Alcaligenaceae</taxon>
        <taxon>Bordetella</taxon>
    </lineage>
</organism>
<reference evidence="6" key="1">
    <citation type="submission" date="2017-05" db="EMBL/GenBank/DDBJ databases">
        <title>Complete and WGS of Bordetella genogroups.</title>
        <authorList>
            <person name="Spilker T."/>
            <person name="Lipuma J."/>
        </authorList>
    </citation>
    <scope>NUCLEOTIDE SEQUENCE [LARGE SCALE GENOMIC DNA]</scope>
    <source>
        <strain evidence="6">AU8856</strain>
    </source>
</reference>
<dbReference type="SUPFAM" id="SSF50341">
    <property type="entry name" value="CheW-like"/>
    <property type="match status" value="1"/>
</dbReference>
<comment type="subcellular location">
    <subcellularLocation>
        <location evidence="1">Cytoplasm</location>
    </subcellularLocation>
</comment>
<dbReference type="InterPro" id="IPR036061">
    <property type="entry name" value="CheW-like_dom_sf"/>
</dbReference>
<dbReference type="Proteomes" id="UP000215767">
    <property type="component" value="Unassembled WGS sequence"/>
</dbReference>
<dbReference type="GO" id="GO:0006935">
    <property type="term" value="P:chemotaxis"/>
    <property type="evidence" value="ECO:0007669"/>
    <property type="project" value="InterPro"/>
</dbReference>
<dbReference type="AlphaFoldDB" id="A0A261UI73"/>
<dbReference type="GO" id="GO:0007165">
    <property type="term" value="P:signal transduction"/>
    <property type="evidence" value="ECO:0007669"/>
    <property type="project" value="InterPro"/>
</dbReference>
<proteinExistence type="predicted"/>
<dbReference type="InterPro" id="IPR002545">
    <property type="entry name" value="CheW-lke_dom"/>
</dbReference>
<dbReference type="PANTHER" id="PTHR22617">
    <property type="entry name" value="CHEMOTAXIS SENSOR HISTIDINE KINASE-RELATED"/>
    <property type="match status" value="1"/>
</dbReference>
<name>A0A261UI73_9BORD</name>
<sequence>MHERDDTAVDDCWNRIGVRGDRSCPRLDEYIHCRQCPVHATAAKSLLNRVTPGVDAAAEATIAVRADATRSAAMSAGAMPASDIAGAALPGPALADGATSLLLFRLHAEWLALPVAALAEVTPMRPVHSLPRRAGIVAGVCNVRGRLIPCISLAPLLNLAPPPDTPEGKATPRMLVLSLHTGTVVAPVDDVAGIQSFASSAIGPLPDTLAGARYASGVVRYRERAVGVLDSTRLGRAIEGRLA</sequence>
<dbReference type="Pfam" id="PF01584">
    <property type="entry name" value="CheW"/>
    <property type="match status" value="1"/>
</dbReference>
<dbReference type="Gene3D" id="2.30.30.40">
    <property type="entry name" value="SH3 Domains"/>
    <property type="match status" value="1"/>
</dbReference>
<dbReference type="OrthoDB" id="21516at2"/>
<dbReference type="GO" id="GO:0005829">
    <property type="term" value="C:cytosol"/>
    <property type="evidence" value="ECO:0007669"/>
    <property type="project" value="TreeGrafter"/>
</dbReference>
<evidence type="ECO:0000313" key="6">
    <source>
        <dbReference type="Proteomes" id="UP000215767"/>
    </source>
</evidence>